<comment type="caution">
    <text evidence="11">The sequence shown here is derived from an EMBL/GenBank/DDBJ whole genome shotgun (WGS) entry which is preliminary data.</text>
</comment>
<name>A0A2A9EXS5_9MICO</name>
<evidence type="ECO:0000256" key="1">
    <source>
        <dbReference type="ARBA" id="ARBA00005817"/>
    </source>
</evidence>
<evidence type="ECO:0000313" key="11">
    <source>
        <dbReference type="EMBL" id="PFG43533.1"/>
    </source>
</evidence>
<dbReference type="PROSITE" id="PS00696">
    <property type="entry name" value="ETF_ALPHA"/>
    <property type="match status" value="1"/>
</dbReference>
<dbReference type="OrthoDB" id="9770286at2"/>
<dbReference type="InterPro" id="IPR018206">
    <property type="entry name" value="ETF_asu_C_CS"/>
</dbReference>
<dbReference type="SUPFAM" id="SSF52467">
    <property type="entry name" value="DHS-like NAD/FAD-binding domain"/>
    <property type="match status" value="1"/>
</dbReference>
<keyword evidence="5 8" id="KW-0274">FAD</keyword>
<evidence type="ECO:0000256" key="7">
    <source>
        <dbReference type="ARBA" id="ARBA00025649"/>
    </source>
</evidence>
<dbReference type="GO" id="GO:0009055">
    <property type="term" value="F:electron transfer activity"/>
    <property type="evidence" value="ECO:0007669"/>
    <property type="project" value="InterPro"/>
</dbReference>
<evidence type="ECO:0000256" key="2">
    <source>
        <dbReference type="ARBA" id="ARBA00011355"/>
    </source>
</evidence>
<dbReference type="InterPro" id="IPR014730">
    <property type="entry name" value="ETF_a/b_N"/>
</dbReference>
<dbReference type="PANTHER" id="PTHR43153:SF1">
    <property type="entry name" value="ELECTRON TRANSFER FLAVOPROTEIN SUBUNIT ALPHA, MITOCHONDRIAL"/>
    <property type="match status" value="1"/>
</dbReference>
<feature type="domain" description="Electron transfer flavoprotein alpha/beta-subunit N-terminal" evidence="10">
    <location>
        <begin position="8"/>
        <end position="195"/>
    </location>
</feature>
<evidence type="ECO:0000256" key="9">
    <source>
        <dbReference type="SAM" id="Phobius"/>
    </source>
</evidence>
<dbReference type="Gene3D" id="3.40.50.1220">
    <property type="entry name" value="TPP-binding domain"/>
    <property type="match status" value="1"/>
</dbReference>
<keyword evidence="12" id="KW-1185">Reference proteome</keyword>
<dbReference type="GO" id="GO:0050660">
    <property type="term" value="F:flavin adenine dinucleotide binding"/>
    <property type="evidence" value="ECO:0007669"/>
    <property type="project" value="InterPro"/>
</dbReference>
<evidence type="ECO:0000256" key="6">
    <source>
        <dbReference type="ARBA" id="ARBA00022982"/>
    </source>
</evidence>
<comment type="subunit">
    <text evidence="2">Heterodimer of an alpha and a beta subunit.</text>
</comment>
<dbReference type="InterPro" id="IPR029035">
    <property type="entry name" value="DHS-like_NAD/FAD-binding_dom"/>
</dbReference>
<keyword evidence="9" id="KW-0812">Transmembrane</keyword>
<organism evidence="11 12">
    <name type="scientific">Isoptericola jiangsuensis</name>
    <dbReference type="NCBI Taxonomy" id="548579"/>
    <lineage>
        <taxon>Bacteria</taxon>
        <taxon>Bacillati</taxon>
        <taxon>Actinomycetota</taxon>
        <taxon>Actinomycetes</taxon>
        <taxon>Micrococcales</taxon>
        <taxon>Promicromonosporaceae</taxon>
        <taxon>Isoptericola</taxon>
    </lineage>
</organism>
<evidence type="ECO:0000256" key="4">
    <source>
        <dbReference type="ARBA" id="ARBA00022630"/>
    </source>
</evidence>
<dbReference type="Pfam" id="PF01012">
    <property type="entry name" value="ETF"/>
    <property type="match status" value="1"/>
</dbReference>
<dbReference type="FunFam" id="3.40.50.1220:FF:000001">
    <property type="entry name" value="Electron transfer flavoprotein, alpha subunit"/>
    <property type="match status" value="1"/>
</dbReference>
<dbReference type="InterPro" id="IPR014731">
    <property type="entry name" value="ETF_asu_C"/>
</dbReference>
<dbReference type="Proteomes" id="UP000224130">
    <property type="component" value="Unassembled WGS sequence"/>
</dbReference>
<evidence type="ECO:0000256" key="3">
    <source>
        <dbReference type="ARBA" id="ARBA00022448"/>
    </source>
</evidence>
<dbReference type="PIRSF" id="PIRSF000089">
    <property type="entry name" value="Electra_flavoP_a"/>
    <property type="match status" value="1"/>
</dbReference>
<dbReference type="Pfam" id="PF00766">
    <property type="entry name" value="ETF_alpha"/>
    <property type="match status" value="1"/>
</dbReference>
<dbReference type="InterPro" id="IPR001308">
    <property type="entry name" value="ETF_a/FixB"/>
</dbReference>
<dbReference type="PANTHER" id="PTHR43153">
    <property type="entry name" value="ELECTRON TRANSFER FLAVOPROTEIN ALPHA"/>
    <property type="match status" value="1"/>
</dbReference>
<keyword evidence="9" id="KW-0472">Membrane</keyword>
<feature type="binding site" evidence="8">
    <location>
        <begin position="251"/>
        <end position="255"/>
    </location>
    <ligand>
        <name>FAD</name>
        <dbReference type="ChEBI" id="CHEBI:57692"/>
    </ligand>
</feature>
<dbReference type="RefSeq" id="WP_098463877.1">
    <property type="nucleotide sequence ID" value="NZ_PDJJ01000001.1"/>
</dbReference>
<dbReference type="InterPro" id="IPR014729">
    <property type="entry name" value="Rossmann-like_a/b/a_fold"/>
</dbReference>
<evidence type="ECO:0000256" key="8">
    <source>
        <dbReference type="PIRSR" id="PIRSR000089-1"/>
    </source>
</evidence>
<evidence type="ECO:0000256" key="5">
    <source>
        <dbReference type="ARBA" id="ARBA00022827"/>
    </source>
</evidence>
<feature type="binding site" evidence="8">
    <location>
        <position position="289"/>
    </location>
    <ligand>
        <name>FAD</name>
        <dbReference type="ChEBI" id="CHEBI:57692"/>
    </ligand>
</feature>
<keyword evidence="3" id="KW-0813">Transport</keyword>
<dbReference type="SMART" id="SM00893">
    <property type="entry name" value="ETF"/>
    <property type="match status" value="1"/>
</dbReference>
<reference evidence="11 12" key="1">
    <citation type="submission" date="2017-10" db="EMBL/GenBank/DDBJ databases">
        <title>Sequencing the genomes of 1000 actinobacteria strains.</title>
        <authorList>
            <person name="Klenk H.-P."/>
        </authorList>
    </citation>
    <scope>NUCLEOTIDE SEQUENCE [LARGE SCALE GENOMIC DNA]</scope>
    <source>
        <strain evidence="11 12">DSM 21863</strain>
    </source>
</reference>
<dbReference type="SUPFAM" id="SSF52402">
    <property type="entry name" value="Adenine nucleotide alpha hydrolases-like"/>
    <property type="match status" value="1"/>
</dbReference>
<evidence type="ECO:0000259" key="10">
    <source>
        <dbReference type="SMART" id="SM00893"/>
    </source>
</evidence>
<dbReference type="GO" id="GO:0033539">
    <property type="term" value="P:fatty acid beta-oxidation using acyl-CoA dehydrogenase"/>
    <property type="evidence" value="ECO:0007669"/>
    <property type="project" value="TreeGrafter"/>
</dbReference>
<protein>
    <submittedName>
        <fullName evidence="11">Electron transfer flavoprotein alpha subunit apoprotein</fullName>
    </submittedName>
</protein>
<accession>A0A2A9EXS5</accession>
<feature type="binding site" evidence="8">
    <location>
        <begin position="237"/>
        <end position="238"/>
    </location>
    <ligand>
        <name>FAD</name>
        <dbReference type="ChEBI" id="CHEBI:57692"/>
    </ligand>
</feature>
<feature type="binding site" evidence="8">
    <location>
        <position position="212"/>
    </location>
    <ligand>
        <name>FAD</name>
        <dbReference type="ChEBI" id="CHEBI:57692"/>
    </ligand>
</feature>
<sequence length="325" mass="32537">MNDTHEPVLVLLDRDPDGALASSSAGLLAAAAGIGVPVALLVGDGAAEQADRAAALGARRVLLAPTASDALGVPHVDALAAAAEHVRPAAVLLPHSVDGRETAARYAVRTRSALAVDAVGVARDAEGVVAHHAAYGGSYRVESAATFGALVVTLRPGAVDTRADAVPDARVEKIDVVASGLPAATVLAVEPVVEESSGPDLRSAATVVAGGRGLGSAEGFALVGRLADALEAAVGATRDAVDLGYVPASHQIGQTGAVVSPRLYVALGISGAVQHLSGMQTSSTIVAVNTDEDAKIFEIADFGVVGDVFDVVPQLIEALAERKDA</sequence>
<proteinExistence type="inferred from homology"/>
<comment type="similarity">
    <text evidence="1">Belongs to the ETF alpha-subunit/FixB family.</text>
</comment>
<comment type="function">
    <text evidence="7">The electron transfer flavoprotein serves as a specific electron acceptor for other dehydrogenases. It transfers the electrons to the main respiratory chain via ETF-ubiquinone oxidoreductase (ETF dehydrogenase).</text>
</comment>
<keyword evidence="9" id="KW-1133">Transmembrane helix</keyword>
<comment type="cofactor">
    <cofactor evidence="8">
        <name>FAD</name>
        <dbReference type="ChEBI" id="CHEBI:57692"/>
    </cofactor>
    <text evidence="8">Binds 1 FAD per dimer.</text>
</comment>
<dbReference type="Gene3D" id="3.40.50.620">
    <property type="entry name" value="HUPs"/>
    <property type="match status" value="1"/>
</dbReference>
<keyword evidence="4" id="KW-0285">Flavoprotein</keyword>
<dbReference type="AlphaFoldDB" id="A0A2A9EXS5"/>
<gene>
    <name evidence="11" type="ORF">ATJ88_2231</name>
</gene>
<evidence type="ECO:0000313" key="12">
    <source>
        <dbReference type="Proteomes" id="UP000224130"/>
    </source>
</evidence>
<keyword evidence="6" id="KW-0249">Electron transport</keyword>
<feature type="transmembrane region" description="Helical" evidence="9">
    <location>
        <begin position="20"/>
        <end position="42"/>
    </location>
</feature>
<feature type="binding site" evidence="8">
    <location>
        <begin position="268"/>
        <end position="275"/>
    </location>
    <ligand>
        <name>FAD</name>
        <dbReference type="ChEBI" id="CHEBI:57692"/>
    </ligand>
</feature>
<dbReference type="EMBL" id="PDJJ01000001">
    <property type="protein sequence ID" value="PFG43533.1"/>
    <property type="molecule type" value="Genomic_DNA"/>
</dbReference>